<dbReference type="EMBL" id="KB008156">
    <property type="protein sequence ID" value="ELR11213.1"/>
    <property type="molecule type" value="Genomic_DNA"/>
</dbReference>
<dbReference type="KEGG" id="acan:ACA1_389340"/>
<dbReference type="OrthoDB" id="10258212at2759"/>
<dbReference type="RefSeq" id="XP_004333226.1">
    <property type="nucleotide sequence ID" value="XM_004333178.1"/>
</dbReference>
<organism evidence="2 3">
    <name type="scientific">Acanthamoeba castellanii (strain ATCC 30010 / Neff)</name>
    <dbReference type="NCBI Taxonomy" id="1257118"/>
    <lineage>
        <taxon>Eukaryota</taxon>
        <taxon>Amoebozoa</taxon>
        <taxon>Discosea</taxon>
        <taxon>Longamoebia</taxon>
        <taxon>Centramoebida</taxon>
        <taxon>Acanthamoebidae</taxon>
        <taxon>Acanthamoeba</taxon>
    </lineage>
</organism>
<dbReference type="VEuPathDB" id="AmoebaDB:ACA1_389340"/>
<name>L8GER2_ACACF</name>
<proteinExistence type="inferred from homology"/>
<dbReference type="PANTHER" id="PTHR15323">
    <property type="entry name" value="D123 PROTEIN"/>
    <property type="match status" value="1"/>
</dbReference>
<reference evidence="2 3" key="1">
    <citation type="journal article" date="2013" name="Genome Biol.">
        <title>Genome of Acanthamoeba castellanii highlights extensive lateral gene transfer and early evolution of tyrosine kinase signaling.</title>
        <authorList>
            <person name="Clarke M."/>
            <person name="Lohan A.J."/>
            <person name="Liu B."/>
            <person name="Lagkouvardos I."/>
            <person name="Roy S."/>
            <person name="Zafar N."/>
            <person name="Bertelli C."/>
            <person name="Schilde C."/>
            <person name="Kianianmomeni A."/>
            <person name="Burglin T.R."/>
            <person name="Frech C."/>
            <person name="Turcotte B."/>
            <person name="Kopec K.O."/>
            <person name="Synnott J.M."/>
            <person name="Choo C."/>
            <person name="Paponov I."/>
            <person name="Finkler A."/>
            <person name="Soon Heng Tan C."/>
            <person name="Hutchins A.P."/>
            <person name="Weinmeier T."/>
            <person name="Rattei T."/>
            <person name="Chu J.S."/>
            <person name="Gimenez G."/>
            <person name="Irimia M."/>
            <person name="Rigden D.J."/>
            <person name="Fitzpatrick D.A."/>
            <person name="Lorenzo-Morales J."/>
            <person name="Bateman A."/>
            <person name="Chiu C.H."/>
            <person name="Tang P."/>
            <person name="Hegemann P."/>
            <person name="Fromm H."/>
            <person name="Raoult D."/>
            <person name="Greub G."/>
            <person name="Miranda-Saavedra D."/>
            <person name="Chen N."/>
            <person name="Nash P."/>
            <person name="Ginger M.L."/>
            <person name="Horn M."/>
            <person name="Schaap P."/>
            <person name="Caler L."/>
            <person name="Loftus B."/>
        </authorList>
    </citation>
    <scope>NUCLEOTIDE SEQUENCE [LARGE SCALE GENOMIC DNA]</scope>
    <source>
        <strain evidence="2 3">Neff</strain>
    </source>
</reference>
<dbReference type="InterPro" id="IPR009772">
    <property type="entry name" value="CDC123"/>
</dbReference>
<gene>
    <name evidence="2" type="ORF">ACA1_389340</name>
</gene>
<dbReference type="AlphaFoldDB" id="L8GER2"/>
<evidence type="ECO:0000313" key="3">
    <source>
        <dbReference type="Proteomes" id="UP000011083"/>
    </source>
</evidence>
<dbReference type="GeneID" id="14911632"/>
<evidence type="ECO:0000313" key="2">
    <source>
        <dbReference type="EMBL" id="ELR11213.1"/>
    </source>
</evidence>
<dbReference type="Proteomes" id="UP000011083">
    <property type="component" value="Unassembled WGS sequence"/>
</dbReference>
<sequence length="354" mass="39077">MDLAQQFGSVKLKKAAGGTHDRSAPVVAGYGEASSVEKCKDEVHAVNIENWYSLLKEHTFATEFLDLSMDEARSDALALADLERKIDGLMGAFARDGGAFVRLSTRSPKDAVISGGRLLHEWQVELARQGPEAERDENARLVALIKASTAALKVRSGREALALVKASERSNEDLLLALEFPHQWDMKIIIRQWVEMHPAMEFRGFVCGKKLTALSQYFHMAFFPALAAHKANTIIVQDEIARRIQAFFARHIADLIPLDNYVIDFGIASADDKEAVTALVAEGGGNDHDLGLLVIELNPFGAGADPGLFGWRQDRAVLEGDAPFEFRVREAPFDVKPFVICQWRELIAVPAPQE</sequence>
<comment type="similarity">
    <text evidence="1">Belongs to the CDC123 family.</text>
</comment>
<dbReference type="GO" id="GO:0005737">
    <property type="term" value="C:cytoplasm"/>
    <property type="evidence" value="ECO:0007669"/>
    <property type="project" value="TreeGrafter"/>
</dbReference>
<keyword evidence="3" id="KW-1185">Reference proteome</keyword>
<dbReference type="PANTHER" id="PTHR15323:SF6">
    <property type="entry name" value="CELL DIVISION CYCLE PROTEIN 123 HOMOLOG"/>
    <property type="match status" value="1"/>
</dbReference>
<accession>L8GER2</accession>
<dbReference type="OMA" id="AVNIENW"/>
<dbReference type="Pfam" id="PF07065">
    <property type="entry name" value="D123"/>
    <property type="match status" value="1"/>
</dbReference>
<protein>
    <submittedName>
        <fullName evidence="2">Uncharacterized protein</fullName>
    </submittedName>
</protein>
<evidence type="ECO:0000256" key="1">
    <source>
        <dbReference type="ARBA" id="ARBA00011047"/>
    </source>
</evidence>